<evidence type="ECO:0008006" key="10">
    <source>
        <dbReference type="Google" id="ProtNLM"/>
    </source>
</evidence>
<keyword evidence="9" id="KW-1185">Reference proteome</keyword>
<dbReference type="AlphaFoldDB" id="A0A3A1WHE0"/>
<feature type="transmembrane region" description="Helical" evidence="7">
    <location>
        <begin position="419"/>
        <end position="439"/>
    </location>
</feature>
<keyword evidence="4 7" id="KW-0812">Transmembrane</keyword>
<feature type="transmembrane region" description="Helical" evidence="7">
    <location>
        <begin position="332"/>
        <end position="351"/>
    </location>
</feature>
<feature type="transmembrane region" description="Helical" evidence="7">
    <location>
        <begin position="51"/>
        <end position="68"/>
    </location>
</feature>
<evidence type="ECO:0000256" key="3">
    <source>
        <dbReference type="ARBA" id="ARBA00022475"/>
    </source>
</evidence>
<evidence type="ECO:0000313" key="8">
    <source>
        <dbReference type="EMBL" id="RIX98436.1"/>
    </source>
</evidence>
<feature type="transmembrane region" description="Helical" evidence="7">
    <location>
        <begin position="451"/>
        <end position="472"/>
    </location>
</feature>
<dbReference type="Proteomes" id="UP000265750">
    <property type="component" value="Unassembled WGS sequence"/>
</dbReference>
<dbReference type="GO" id="GO:0005886">
    <property type="term" value="C:plasma membrane"/>
    <property type="evidence" value="ECO:0007669"/>
    <property type="project" value="UniProtKB-SubCell"/>
</dbReference>
<dbReference type="EMBL" id="QYRN01000010">
    <property type="protein sequence ID" value="RIX98436.1"/>
    <property type="molecule type" value="Genomic_DNA"/>
</dbReference>
<evidence type="ECO:0000256" key="4">
    <source>
        <dbReference type="ARBA" id="ARBA00022692"/>
    </source>
</evidence>
<accession>A0A3A1WHE0</accession>
<sequence>MPPDGSGRISRGHVTSVRTSLIWSAARNWGTRLGSVVVFIVVARVLPPSQLGLFATAATVIAVAELVAENGLGEAVVQAPELDERMLSAALIVNVLLGAAVAGVLLLAGPWLEAALDASGLGAILSVVVLVILLNAFSYVPQAYLRRRFEFRWLAFRALVATGVSGAVGIAMALSGFGVWSLVAQALLAALLNLVLIWRAKPWRPRLVAPTAAAPLFKVSGHIFGSKLVDFVANRGIELAIAAGAGPAALALWVMASRPWAVLMQLISAVTMDVALPSFARLASERDALLRAYYVSIQTTVAIGTPVFVLLAMVAPEVMAVLFGDNGRDGGFVLTLLSLLGAMQLLQYYNGTLLNALGLSHKSFRISLVKAAAISVALFVTFGQSLWNVALGFTVAQVLVTPLSFAIASRAVNYSISHLLRLIAPFLLAEAVACAAILLAREWGPHIDSALLRGLSLGVLGGVTYLAAAFLFNRHALMRIVSSIVSR</sequence>
<reference evidence="9" key="1">
    <citation type="submission" date="2018-09" db="EMBL/GenBank/DDBJ databases">
        <authorList>
            <person name="Tuo L."/>
        </authorList>
    </citation>
    <scope>NUCLEOTIDE SEQUENCE [LARGE SCALE GENOMIC DNA]</scope>
    <source>
        <strain evidence="9">M2BS4Y-1</strain>
    </source>
</reference>
<gene>
    <name evidence="8" type="ORF">D3218_16995</name>
</gene>
<dbReference type="InterPro" id="IPR050833">
    <property type="entry name" value="Poly_Biosynth_Transport"/>
</dbReference>
<feature type="transmembrane region" description="Helical" evidence="7">
    <location>
        <begin position="89"/>
        <end position="112"/>
    </location>
</feature>
<keyword evidence="6 7" id="KW-0472">Membrane</keyword>
<evidence type="ECO:0000256" key="2">
    <source>
        <dbReference type="ARBA" id="ARBA00007430"/>
    </source>
</evidence>
<dbReference type="OrthoDB" id="7605542at2"/>
<feature type="transmembrane region" description="Helical" evidence="7">
    <location>
        <begin position="118"/>
        <end position="141"/>
    </location>
</feature>
<keyword evidence="5 7" id="KW-1133">Transmembrane helix</keyword>
<feature type="transmembrane region" description="Helical" evidence="7">
    <location>
        <begin position="292"/>
        <end position="312"/>
    </location>
</feature>
<proteinExistence type="inferred from homology"/>
<dbReference type="Pfam" id="PF13440">
    <property type="entry name" value="Polysacc_synt_3"/>
    <property type="match status" value="1"/>
</dbReference>
<feature type="transmembrane region" description="Helical" evidence="7">
    <location>
        <begin position="363"/>
        <end position="383"/>
    </location>
</feature>
<dbReference type="PANTHER" id="PTHR30250:SF10">
    <property type="entry name" value="LIPOPOLYSACCHARIDE BIOSYNTHESIS PROTEIN WZXC"/>
    <property type="match status" value="1"/>
</dbReference>
<evidence type="ECO:0000256" key="5">
    <source>
        <dbReference type="ARBA" id="ARBA00022989"/>
    </source>
</evidence>
<comment type="caution">
    <text evidence="8">The sequence shown here is derived from an EMBL/GenBank/DDBJ whole genome shotgun (WGS) entry which is preliminary data.</text>
</comment>
<evidence type="ECO:0000256" key="6">
    <source>
        <dbReference type="ARBA" id="ARBA00023136"/>
    </source>
</evidence>
<evidence type="ECO:0000313" key="9">
    <source>
        <dbReference type="Proteomes" id="UP000265750"/>
    </source>
</evidence>
<feature type="transmembrane region" description="Helical" evidence="7">
    <location>
        <begin position="262"/>
        <end position="280"/>
    </location>
</feature>
<feature type="transmembrane region" description="Helical" evidence="7">
    <location>
        <begin position="153"/>
        <end position="173"/>
    </location>
</feature>
<feature type="transmembrane region" description="Helical" evidence="7">
    <location>
        <begin position="389"/>
        <end position="407"/>
    </location>
</feature>
<evidence type="ECO:0000256" key="7">
    <source>
        <dbReference type="SAM" id="Phobius"/>
    </source>
</evidence>
<feature type="transmembrane region" description="Helical" evidence="7">
    <location>
        <begin position="179"/>
        <end position="198"/>
    </location>
</feature>
<organism evidence="8 9">
    <name type="scientific">Aureimonas flava</name>
    <dbReference type="NCBI Taxonomy" id="2320271"/>
    <lineage>
        <taxon>Bacteria</taxon>
        <taxon>Pseudomonadati</taxon>
        <taxon>Pseudomonadota</taxon>
        <taxon>Alphaproteobacteria</taxon>
        <taxon>Hyphomicrobiales</taxon>
        <taxon>Aurantimonadaceae</taxon>
        <taxon>Aureimonas</taxon>
    </lineage>
</organism>
<name>A0A3A1WHE0_9HYPH</name>
<evidence type="ECO:0000256" key="1">
    <source>
        <dbReference type="ARBA" id="ARBA00004651"/>
    </source>
</evidence>
<comment type="similarity">
    <text evidence="2">Belongs to the polysaccharide synthase family.</text>
</comment>
<feature type="transmembrane region" description="Helical" evidence="7">
    <location>
        <begin position="236"/>
        <end position="256"/>
    </location>
</feature>
<dbReference type="PANTHER" id="PTHR30250">
    <property type="entry name" value="PST FAMILY PREDICTED COLANIC ACID TRANSPORTER"/>
    <property type="match status" value="1"/>
</dbReference>
<comment type="subcellular location">
    <subcellularLocation>
        <location evidence="1">Cell membrane</location>
        <topology evidence="1">Multi-pass membrane protein</topology>
    </subcellularLocation>
</comment>
<protein>
    <recommendedName>
        <fullName evidence="10">Lipopolysaccharide biosynthesis protein</fullName>
    </recommendedName>
</protein>
<keyword evidence="3" id="KW-1003">Cell membrane</keyword>